<dbReference type="AlphaFoldDB" id="A0A2P0XIZ2"/>
<evidence type="ECO:0000313" key="14">
    <source>
        <dbReference type="EMBL" id="KAJ4450583.1"/>
    </source>
</evidence>
<keyword evidence="11" id="KW-0496">Mitochondrion</keyword>
<comment type="similarity">
    <text evidence="3 10">Belongs to the cytochrome c family.</text>
</comment>
<evidence type="ECO:0000256" key="11">
    <source>
        <dbReference type="RuleBase" id="RU004427"/>
    </source>
</evidence>
<evidence type="ECO:0000256" key="1">
    <source>
        <dbReference type="ARBA" id="ARBA00002555"/>
    </source>
</evidence>
<dbReference type="OrthoDB" id="449280at2759"/>
<reference evidence="13" key="1">
    <citation type="submission" date="2017-02" db="EMBL/GenBank/DDBJ databases">
        <title>Prediction and expression profiling of allergens in Periplaneta americana developmental transcriptome.</title>
        <authorList>
            <person name="Song X."/>
            <person name="Li W."/>
        </authorList>
    </citation>
    <scope>NUCLEOTIDE SEQUENCE</scope>
</reference>
<dbReference type="Gene3D" id="1.10.760.10">
    <property type="entry name" value="Cytochrome c-like domain"/>
    <property type="match status" value="1"/>
</dbReference>
<protein>
    <submittedName>
        <fullName evidence="13">Putative Per a allergen</fullName>
    </submittedName>
</protein>
<evidence type="ECO:0000256" key="2">
    <source>
        <dbReference type="ARBA" id="ARBA00004569"/>
    </source>
</evidence>
<gene>
    <name evidence="14" type="ORF">ANN_02008</name>
</gene>
<dbReference type="GO" id="GO:0005758">
    <property type="term" value="C:mitochondrial intermembrane space"/>
    <property type="evidence" value="ECO:0007669"/>
    <property type="project" value="UniProtKB-SubCell"/>
</dbReference>
<evidence type="ECO:0000256" key="9">
    <source>
        <dbReference type="PROSITE-ProRule" id="PRU00433"/>
    </source>
</evidence>
<reference evidence="14" key="2">
    <citation type="journal article" date="2022" name="Allergy">
        <title>Genome assembly and annotation of Periplaneta americana reveal a comprehensive cockroach allergen profile.</title>
        <authorList>
            <person name="Wang L."/>
            <person name="Xiong Q."/>
            <person name="Saelim N."/>
            <person name="Wang L."/>
            <person name="Nong W."/>
            <person name="Wan A.T."/>
            <person name="Shi M."/>
            <person name="Liu X."/>
            <person name="Cao Q."/>
            <person name="Hui J.H.L."/>
            <person name="Sookrung N."/>
            <person name="Leung T.F."/>
            <person name="Tungtrongchitr A."/>
            <person name="Tsui S.K.W."/>
        </authorList>
    </citation>
    <scope>NUCLEOTIDE SEQUENCE</scope>
    <source>
        <strain evidence="14">PWHHKU_190912</strain>
    </source>
</reference>
<evidence type="ECO:0000256" key="6">
    <source>
        <dbReference type="ARBA" id="ARBA00022723"/>
    </source>
</evidence>
<dbReference type="InterPro" id="IPR036909">
    <property type="entry name" value="Cyt_c-like_dom_sf"/>
</dbReference>
<evidence type="ECO:0000256" key="4">
    <source>
        <dbReference type="ARBA" id="ARBA00022448"/>
    </source>
</evidence>
<evidence type="ECO:0000256" key="5">
    <source>
        <dbReference type="ARBA" id="ARBA00022617"/>
    </source>
</evidence>
<comment type="PTM">
    <text evidence="11">Binds 1 heme group per subunit.</text>
</comment>
<keyword evidence="11" id="KW-0679">Respiratory chain</keyword>
<dbReference type="GO" id="GO:0009055">
    <property type="term" value="F:electron transfer activity"/>
    <property type="evidence" value="ECO:0007669"/>
    <property type="project" value="InterPro"/>
</dbReference>
<feature type="domain" description="Cytochrome c" evidence="12">
    <location>
        <begin position="6"/>
        <end position="107"/>
    </location>
</feature>
<evidence type="ECO:0000256" key="7">
    <source>
        <dbReference type="ARBA" id="ARBA00022982"/>
    </source>
</evidence>
<dbReference type="EMBL" id="KY661322">
    <property type="protein sequence ID" value="AVA17409.1"/>
    <property type="molecule type" value="mRNA"/>
</dbReference>
<dbReference type="InterPro" id="IPR009056">
    <property type="entry name" value="Cyt_c-like_dom"/>
</dbReference>
<sequence>MVIPDGDADRGKKIFVQKCSQCHTFEKGGQNKQGPNLFGIISRRSGSVPGFSYSDANRSKGVEWTREALFDYLENPKKYIPGTKMIFAGLKKPQERADLIAFLEKFK</sequence>
<keyword evidence="6 9" id="KW-0479">Metal-binding</keyword>
<keyword evidence="15" id="KW-1185">Reference proteome</keyword>
<evidence type="ECO:0000256" key="8">
    <source>
        <dbReference type="ARBA" id="ARBA00023004"/>
    </source>
</evidence>
<dbReference type="GO" id="GO:0020037">
    <property type="term" value="F:heme binding"/>
    <property type="evidence" value="ECO:0007669"/>
    <property type="project" value="InterPro"/>
</dbReference>
<dbReference type="PROSITE" id="PS51007">
    <property type="entry name" value="CYTC"/>
    <property type="match status" value="1"/>
</dbReference>
<comment type="function">
    <text evidence="1 11">Electron carrier protein. The oxidized form of the cytochrome c heme group can accept an electron from the heme group of the cytochrome c1 subunit of cytochrome reductase. Cytochrome c then transfers this electron to the cytochrome oxidase complex, the final protein carrier in the mitochondrial electron-transport chain.</text>
</comment>
<dbReference type="SUPFAM" id="SSF46626">
    <property type="entry name" value="Cytochrome c"/>
    <property type="match status" value="1"/>
</dbReference>
<dbReference type="PRINTS" id="PR00604">
    <property type="entry name" value="CYTCHRMECIAB"/>
</dbReference>
<keyword evidence="8 9" id="KW-0408">Iron</keyword>
<dbReference type="Pfam" id="PF00034">
    <property type="entry name" value="Cytochrom_C"/>
    <property type="match status" value="1"/>
</dbReference>
<evidence type="ECO:0000313" key="13">
    <source>
        <dbReference type="EMBL" id="AVA17409.1"/>
    </source>
</evidence>
<evidence type="ECO:0000256" key="10">
    <source>
        <dbReference type="RuleBase" id="RU004426"/>
    </source>
</evidence>
<accession>A0A2P0XIZ2</accession>
<evidence type="ECO:0000256" key="3">
    <source>
        <dbReference type="ARBA" id="ARBA00006488"/>
    </source>
</evidence>
<dbReference type="EMBL" id="JAJSOF020000001">
    <property type="protein sequence ID" value="KAJ4450583.1"/>
    <property type="molecule type" value="Genomic_DNA"/>
</dbReference>
<dbReference type="FunFam" id="1.10.760.10:FF:000001">
    <property type="entry name" value="Cytochrome c iso-1"/>
    <property type="match status" value="1"/>
</dbReference>
<evidence type="ECO:0000259" key="12">
    <source>
        <dbReference type="PROSITE" id="PS51007"/>
    </source>
</evidence>
<dbReference type="Proteomes" id="UP001148838">
    <property type="component" value="Unassembled WGS sequence"/>
</dbReference>
<keyword evidence="4 11" id="KW-0813">Transport</keyword>
<proteinExistence type="evidence at transcript level"/>
<name>A0A2P0XIZ2_PERAM</name>
<keyword evidence="7 11" id="KW-0249">Electron transport</keyword>
<organism evidence="13">
    <name type="scientific">Periplaneta americana</name>
    <name type="common">American cockroach</name>
    <name type="synonym">Blatta americana</name>
    <dbReference type="NCBI Taxonomy" id="6978"/>
    <lineage>
        <taxon>Eukaryota</taxon>
        <taxon>Metazoa</taxon>
        <taxon>Ecdysozoa</taxon>
        <taxon>Arthropoda</taxon>
        <taxon>Hexapoda</taxon>
        <taxon>Insecta</taxon>
        <taxon>Pterygota</taxon>
        <taxon>Neoptera</taxon>
        <taxon>Polyneoptera</taxon>
        <taxon>Dictyoptera</taxon>
        <taxon>Blattodea</taxon>
        <taxon>Blattoidea</taxon>
        <taxon>Blattidae</taxon>
        <taxon>Blattinae</taxon>
        <taxon>Periplaneta</taxon>
    </lineage>
</organism>
<keyword evidence="5 9" id="KW-0349">Heme</keyword>
<comment type="subcellular location">
    <subcellularLocation>
        <location evidence="2">Mitochondrion intermembrane space</location>
    </subcellularLocation>
</comment>
<dbReference type="GO" id="GO:0046872">
    <property type="term" value="F:metal ion binding"/>
    <property type="evidence" value="ECO:0007669"/>
    <property type="project" value="UniProtKB-KW"/>
</dbReference>
<dbReference type="InterPro" id="IPR002327">
    <property type="entry name" value="Cyt_c_1A/1B"/>
</dbReference>
<dbReference type="PANTHER" id="PTHR11961">
    <property type="entry name" value="CYTOCHROME C"/>
    <property type="match status" value="1"/>
</dbReference>
<evidence type="ECO:0000313" key="15">
    <source>
        <dbReference type="Proteomes" id="UP001148838"/>
    </source>
</evidence>